<reference evidence="2" key="2">
    <citation type="submission" date="2015-01" db="EMBL/GenBank/DDBJ databases">
        <title>Evolutionary Origins and Diversification of the Mycorrhizal Mutualists.</title>
        <authorList>
            <consortium name="DOE Joint Genome Institute"/>
            <consortium name="Mycorrhizal Genomics Consortium"/>
            <person name="Kohler A."/>
            <person name="Kuo A."/>
            <person name="Nagy L.G."/>
            <person name="Floudas D."/>
            <person name="Copeland A."/>
            <person name="Barry K.W."/>
            <person name="Cichocki N."/>
            <person name="Veneault-Fourrey C."/>
            <person name="LaButti K."/>
            <person name="Lindquist E.A."/>
            <person name="Lipzen A."/>
            <person name="Lundell T."/>
            <person name="Morin E."/>
            <person name="Murat C."/>
            <person name="Riley R."/>
            <person name="Ohm R."/>
            <person name="Sun H."/>
            <person name="Tunlid A."/>
            <person name="Henrissat B."/>
            <person name="Grigoriev I.V."/>
            <person name="Hibbett D.S."/>
            <person name="Martin F."/>
        </authorList>
    </citation>
    <scope>NUCLEOTIDE SEQUENCE [LARGE SCALE GENOMIC DNA]</scope>
    <source>
        <strain evidence="2">LaAM-08-1</strain>
    </source>
</reference>
<dbReference type="HOGENOM" id="CLU_2483693_0_0_1"/>
<proteinExistence type="predicted"/>
<keyword evidence="2" id="KW-1185">Reference proteome</keyword>
<evidence type="ECO:0000313" key="2">
    <source>
        <dbReference type="Proteomes" id="UP000054477"/>
    </source>
</evidence>
<sequence length="87" mass="9707">MEVFHVQSDKHPARKKKRVASCRVSCSPGGIELVGYSMSLWRLCHDKHPNKVITVTGDDQPTIFTVSHSPSSTYTSPRSLTFFISPC</sequence>
<name>A0A0C9WWW8_9AGAR</name>
<evidence type="ECO:0000313" key="1">
    <source>
        <dbReference type="EMBL" id="KIJ97130.1"/>
    </source>
</evidence>
<dbReference type="Proteomes" id="UP000054477">
    <property type="component" value="Unassembled WGS sequence"/>
</dbReference>
<dbReference type="AlphaFoldDB" id="A0A0C9WWW8"/>
<organism evidence="1 2">
    <name type="scientific">Laccaria amethystina LaAM-08-1</name>
    <dbReference type="NCBI Taxonomy" id="1095629"/>
    <lineage>
        <taxon>Eukaryota</taxon>
        <taxon>Fungi</taxon>
        <taxon>Dikarya</taxon>
        <taxon>Basidiomycota</taxon>
        <taxon>Agaricomycotina</taxon>
        <taxon>Agaricomycetes</taxon>
        <taxon>Agaricomycetidae</taxon>
        <taxon>Agaricales</taxon>
        <taxon>Agaricineae</taxon>
        <taxon>Hydnangiaceae</taxon>
        <taxon>Laccaria</taxon>
    </lineage>
</organism>
<accession>A0A0C9WWW8</accession>
<protein>
    <submittedName>
        <fullName evidence="1">Uncharacterized protein</fullName>
    </submittedName>
</protein>
<gene>
    <name evidence="1" type="ORF">K443DRAFT_259258</name>
</gene>
<dbReference type="EMBL" id="KN838701">
    <property type="protein sequence ID" value="KIJ97130.1"/>
    <property type="molecule type" value="Genomic_DNA"/>
</dbReference>
<reference evidence="1 2" key="1">
    <citation type="submission" date="2014-04" db="EMBL/GenBank/DDBJ databases">
        <authorList>
            <consortium name="DOE Joint Genome Institute"/>
            <person name="Kuo A."/>
            <person name="Kohler A."/>
            <person name="Nagy L.G."/>
            <person name="Floudas D."/>
            <person name="Copeland A."/>
            <person name="Barry K.W."/>
            <person name="Cichocki N."/>
            <person name="Veneault-Fourrey C."/>
            <person name="LaButti K."/>
            <person name="Lindquist E.A."/>
            <person name="Lipzen A."/>
            <person name="Lundell T."/>
            <person name="Morin E."/>
            <person name="Murat C."/>
            <person name="Sun H."/>
            <person name="Tunlid A."/>
            <person name="Henrissat B."/>
            <person name="Grigoriev I.V."/>
            <person name="Hibbett D.S."/>
            <person name="Martin F."/>
            <person name="Nordberg H.P."/>
            <person name="Cantor M.N."/>
            <person name="Hua S.X."/>
        </authorList>
    </citation>
    <scope>NUCLEOTIDE SEQUENCE [LARGE SCALE GENOMIC DNA]</scope>
    <source>
        <strain evidence="1 2">LaAM-08-1</strain>
    </source>
</reference>